<dbReference type="GO" id="GO:0003746">
    <property type="term" value="F:translation elongation factor activity"/>
    <property type="evidence" value="ECO:0007669"/>
    <property type="project" value="UniProtKB-KW"/>
</dbReference>
<dbReference type="InterPro" id="IPR020599">
    <property type="entry name" value="Transl_elong_fac_P/YeiP"/>
</dbReference>
<evidence type="ECO:0000256" key="3">
    <source>
        <dbReference type="ARBA" id="ARBA00009479"/>
    </source>
</evidence>
<reference evidence="12 13" key="1">
    <citation type="submission" date="2022-08" db="EMBL/GenBank/DDBJ databases">
        <title>Bacterial and archaeal communities from various locations to study Microbial Dark Matter (Phase II).</title>
        <authorList>
            <person name="Stepanauskas R."/>
        </authorList>
    </citation>
    <scope>NUCLEOTIDE SEQUENCE [LARGE SCALE GENOMIC DNA]</scope>
    <source>
        <strain evidence="12 13">PD1</strain>
    </source>
</reference>
<keyword evidence="4 7" id="KW-0963">Cytoplasm</keyword>
<dbReference type="Pfam" id="PF01132">
    <property type="entry name" value="EFP"/>
    <property type="match status" value="1"/>
</dbReference>
<keyword evidence="6 7" id="KW-0648">Protein biosynthesis</keyword>
<evidence type="ECO:0000256" key="5">
    <source>
        <dbReference type="ARBA" id="ARBA00022768"/>
    </source>
</evidence>
<sequence length="228" mass="25321">MKKPSAYAGVLAAGYVHKRFLRATIDNGDKTLAKEAEEMPISTNDFRPGITVIIDGEIYMVLEAQHVKLGRGGAHVRTKLKHLLTGNVLERNFRAGEEFEQAIVERRPFQFLYRQGDEFVFMDVETYDQVTLSSEQVGEDAQFLKEGTEVILVFHEGEPLMVELPTAVELQVVETDPGVRGDTAAGGSKPAKLETGAVIQVPLFINVGDIVRVDTRTGRYIERVKSSQ</sequence>
<dbReference type="SMART" id="SM00841">
    <property type="entry name" value="Elong-fact-P_C"/>
    <property type="match status" value="1"/>
</dbReference>
<dbReference type="Gene3D" id="2.30.30.30">
    <property type="match status" value="1"/>
</dbReference>
<dbReference type="NCBIfam" id="NF001810">
    <property type="entry name" value="PRK00529.1"/>
    <property type="match status" value="1"/>
</dbReference>
<dbReference type="InterPro" id="IPR011768">
    <property type="entry name" value="Transl_elongation_fac_P"/>
</dbReference>
<evidence type="ECO:0000256" key="9">
    <source>
        <dbReference type="RuleBase" id="RU004389"/>
    </source>
</evidence>
<dbReference type="InterPro" id="IPR001059">
    <property type="entry name" value="Transl_elong_P/YeiP_cen"/>
</dbReference>
<dbReference type="CDD" id="cd04470">
    <property type="entry name" value="S1_EF-P_repeat_1"/>
    <property type="match status" value="1"/>
</dbReference>
<dbReference type="Pfam" id="PF08207">
    <property type="entry name" value="EFP_N"/>
    <property type="match status" value="1"/>
</dbReference>
<dbReference type="CDD" id="cd05794">
    <property type="entry name" value="S1_EF-P_repeat_2"/>
    <property type="match status" value="1"/>
</dbReference>
<dbReference type="InterPro" id="IPR012340">
    <property type="entry name" value="NA-bd_OB-fold"/>
</dbReference>
<evidence type="ECO:0000256" key="8">
    <source>
        <dbReference type="NCBIfam" id="TIGR00038"/>
    </source>
</evidence>
<feature type="domain" description="Translation elongation factor P/YeiP central" evidence="11">
    <location>
        <begin position="106"/>
        <end position="160"/>
    </location>
</feature>
<accession>A0ABT2EQT2</accession>
<feature type="domain" description="Elongation factor P C-terminal" evidence="10">
    <location>
        <begin position="168"/>
        <end position="223"/>
    </location>
</feature>
<dbReference type="PANTHER" id="PTHR30053:SF12">
    <property type="entry name" value="ELONGATION FACTOR P (EF-P) FAMILY PROTEIN"/>
    <property type="match status" value="1"/>
</dbReference>
<dbReference type="InterPro" id="IPR013852">
    <property type="entry name" value="Transl_elong_P/YeiP_CS"/>
</dbReference>
<dbReference type="HAMAP" id="MF_00141">
    <property type="entry name" value="EF_P"/>
    <property type="match status" value="1"/>
</dbReference>
<dbReference type="SUPFAM" id="SSF50104">
    <property type="entry name" value="Translation proteins SH3-like domain"/>
    <property type="match status" value="1"/>
</dbReference>
<evidence type="ECO:0000313" key="13">
    <source>
        <dbReference type="Proteomes" id="UP001204798"/>
    </source>
</evidence>
<dbReference type="Proteomes" id="UP001204798">
    <property type="component" value="Unassembled WGS sequence"/>
</dbReference>
<dbReference type="Gene3D" id="2.40.50.140">
    <property type="entry name" value="Nucleic acid-binding proteins"/>
    <property type="match status" value="2"/>
</dbReference>
<dbReference type="InterPro" id="IPR015365">
    <property type="entry name" value="Elong-fact-P_C"/>
</dbReference>
<evidence type="ECO:0000313" key="12">
    <source>
        <dbReference type="EMBL" id="MCS3920328.1"/>
    </source>
</evidence>
<dbReference type="SMART" id="SM01185">
    <property type="entry name" value="EFP"/>
    <property type="match status" value="1"/>
</dbReference>
<evidence type="ECO:0000256" key="7">
    <source>
        <dbReference type="HAMAP-Rule" id="MF_00141"/>
    </source>
</evidence>
<dbReference type="EMBL" id="JANUCP010000005">
    <property type="protein sequence ID" value="MCS3920328.1"/>
    <property type="molecule type" value="Genomic_DNA"/>
</dbReference>
<comment type="similarity">
    <text evidence="3 7 9">Belongs to the elongation factor P family.</text>
</comment>
<evidence type="ECO:0000256" key="2">
    <source>
        <dbReference type="ARBA" id="ARBA00004815"/>
    </source>
</evidence>
<dbReference type="InterPro" id="IPR013185">
    <property type="entry name" value="Transl_elong_KOW-like"/>
</dbReference>
<evidence type="ECO:0000259" key="11">
    <source>
        <dbReference type="SMART" id="SM01185"/>
    </source>
</evidence>
<proteinExistence type="inferred from homology"/>
<dbReference type="PANTHER" id="PTHR30053">
    <property type="entry name" value="ELONGATION FACTOR P"/>
    <property type="match status" value="1"/>
</dbReference>
<dbReference type="SUPFAM" id="SSF50249">
    <property type="entry name" value="Nucleic acid-binding proteins"/>
    <property type="match status" value="2"/>
</dbReference>
<comment type="function">
    <text evidence="7">Involved in peptide bond synthesis. Stimulates efficient translation and peptide-bond synthesis on native or reconstituted 70S ribosomes in vitro. Probably functions indirectly by altering the affinity of the ribosome for aminoacyl-tRNA, thus increasing their reactivity as acceptors for peptidyl transferase.</text>
</comment>
<evidence type="ECO:0000256" key="6">
    <source>
        <dbReference type="ARBA" id="ARBA00022917"/>
    </source>
</evidence>
<comment type="subcellular location">
    <subcellularLocation>
        <location evidence="1 7">Cytoplasm</location>
    </subcellularLocation>
</comment>
<comment type="caution">
    <text evidence="12">The sequence shown here is derived from an EMBL/GenBank/DDBJ whole genome shotgun (WGS) entry which is preliminary data.</text>
</comment>
<dbReference type="PIRSF" id="PIRSF005901">
    <property type="entry name" value="EF-P"/>
    <property type="match status" value="1"/>
</dbReference>
<keyword evidence="13" id="KW-1185">Reference proteome</keyword>
<organism evidence="12 13">
    <name type="scientific">Candidatus Fervidibacter sacchari</name>
    <dbReference type="NCBI Taxonomy" id="1448929"/>
    <lineage>
        <taxon>Bacteria</taxon>
        <taxon>Candidatus Fervidibacterota</taxon>
        <taxon>Candidatus Fervidibacter</taxon>
    </lineage>
</organism>
<dbReference type="Pfam" id="PF09285">
    <property type="entry name" value="Elong-fact-P_C"/>
    <property type="match status" value="1"/>
</dbReference>
<evidence type="ECO:0000256" key="4">
    <source>
        <dbReference type="ARBA" id="ARBA00022490"/>
    </source>
</evidence>
<dbReference type="PROSITE" id="PS01275">
    <property type="entry name" value="EFP"/>
    <property type="match status" value="1"/>
</dbReference>
<name>A0ABT2EQT2_9BACT</name>
<keyword evidence="5 7" id="KW-0251">Elongation factor</keyword>
<dbReference type="NCBIfam" id="TIGR00038">
    <property type="entry name" value="efp"/>
    <property type="match status" value="1"/>
</dbReference>
<comment type="pathway">
    <text evidence="2 7">Protein biosynthesis; polypeptide chain elongation.</text>
</comment>
<protein>
    <recommendedName>
        <fullName evidence="7 8">Elongation factor P</fullName>
        <shortName evidence="7">EF-P</shortName>
    </recommendedName>
</protein>
<evidence type="ECO:0000259" key="10">
    <source>
        <dbReference type="SMART" id="SM00841"/>
    </source>
</evidence>
<evidence type="ECO:0000256" key="1">
    <source>
        <dbReference type="ARBA" id="ARBA00004496"/>
    </source>
</evidence>
<dbReference type="InterPro" id="IPR008991">
    <property type="entry name" value="Translation_prot_SH3-like_sf"/>
</dbReference>
<gene>
    <name evidence="7" type="primary">efp</name>
    <name evidence="12" type="ORF">M2350_002757</name>
</gene>
<dbReference type="InterPro" id="IPR014722">
    <property type="entry name" value="Rib_uL2_dom2"/>
</dbReference>